<accession>A0ABU1MY79</accession>
<evidence type="ECO:0000256" key="2">
    <source>
        <dbReference type="ARBA" id="ARBA00023125"/>
    </source>
</evidence>
<dbReference type="PRINTS" id="PR00038">
    <property type="entry name" value="HTHLUXR"/>
</dbReference>
<keyword evidence="3" id="KW-0804">Transcription</keyword>
<dbReference type="CDD" id="cd06170">
    <property type="entry name" value="LuxR_C_like"/>
    <property type="match status" value="1"/>
</dbReference>
<feature type="modified residue" description="4-aspartylphosphate" evidence="4">
    <location>
        <position position="77"/>
    </location>
</feature>
<organism evidence="7 8">
    <name type="scientific">Caulobacter rhizosphaerae</name>
    <dbReference type="NCBI Taxonomy" id="2010972"/>
    <lineage>
        <taxon>Bacteria</taxon>
        <taxon>Pseudomonadati</taxon>
        <taxon>Pseudomonadota</taxon>
        <taxon>Alphaproteobacteria</taxon>
        <taxon>Caulobacterales</taxon>
        <taxon>Caulobacteraceae</taxon>
        <taxon>Caulobacter</taxon>
    </lineage>
</organism>
<evidence type="ECO:0000256" key="1">
    <source>
        <dbReference type="ARBA" id="ARBA00023015"/>
    </source>
</evidence>
<dbReference type="Pfam" id="PF00072">
    <property type="entry name" value="Response_reg"/>
    <property type="match status" value="1"/>
</dbReference>
<keyword evidence="2" id="KW-0238">DNA-binding</keyword>
<evidence type="ECO:0000313" key="7">
    <source>
        <dbReference type="EMBL" id="MDR6531140.1"/>
    </source>
</evidence>
<keyword evidence="1" id="KW-0805">Transcription regulation</keyword>
<keyword evidence="8" id="KW-1185">Reference proteome</keyword>
<evidence type="ECO:0000313" key="8">
    <source>
        <dbReference type="Proteomes" id="UP001262754"/>
    </source>
</evidence>
<dbReference type="Proteomes" id="UP001262754">
    <property type="component" value="Unassembled WGS sequence"/>
</dbReference>
<evidence type="ECO:0000256" key="4">
    <source>
        <dbReference type="PROSITE-ProRule" id="PRU00169"/>
    </source>
</evidence>
<keyword evidence="4" id="KW-0597">Phosphoprotein</keyword>
<reference evidence="7 8" key="1">
    <citation type="submission" date="2023-07" db="EMBL/GenBank/DDBJ databases">
        <title>Sorghum-associated microbial communities from plants grown in Nebraska, USA.</title>
        <authorList>
            <person name="Schachtman D."/>
        </authorList>
    </citation>
    <scope>NUCLEOTIDE SEQUENCE [LARGE SCALE GENOMIC DNA]</scope>
    <source>
        <strain evidence="7 8">DS2154</strain>
    </source>
</reference>
<dbReference type="SMART" id="SM00421">
    <property type="entry name" value="HTH_LUXR"/>
    <property type="match status" value="1"/>
</dbReference>
<protein>
    <submittedName>
        <fullName evidence="7">FixJ family two-component response regulator</fullName>
    </submittedName>
</protein>
<dbReference type="PANTHER" id="PTHR44688:SF16">
    <property type="entry name" value="DNA-BINDING TRANSCRIPTIONAL ACTIVATOR DEVR_DOSR"/>
    <property type="match status" value="1"/>
</dbReference>
<gene>
    <name evidence="7" type="ORF">J2800_001882</name>
</gene>
<dbReference type="InterPro" id="IPR000792">
    <property type="entry name" value="Tscrpt_reg_LuxR_C"/>
</dbReference>
<dbReference type="PROSITE" id="PS00622">
    <property type="entry name" value="HTH_LUXR_1"/>
    <property type="match status" value="1"/>
</dbReference>
<comment type="caution">
    <text evidence="7">The sequence shown here is derived from an EMBL/GenBank/DDBJ whole genome shotgun (WGS) entry which is preliminary data.</text>
</comment>
<dbReference type="InterPro" id="IPR001789">
    <property type="entry name" value="Sig_transdc_resp-reg_receiver"/>
</dbReference>
<dbReference type="Pfam" id="PF00196">
    <property type="entry name" value="GerE"/>
    <property type="match status" value="1"/>
</dbReference>
<dbReference type="SUPFAM" id="SSF52172">
    <property type="entry name" value="CheY-like"/>
    <property type="match status" value="1"/>
</dbReference>
<dbReference type="PROSITE" id="PS50110">
    <property type="entry name" value="RESPONSE_REGULATORY"/>
    <property type="match status" value="1"/>
</dbReference>
<dbReference type="Gene3D" id="3.40.50.2300">
    <property type="match status" value="1"/>
</dbReference>
<name>A0ABU1MY79_9CAUL</name>
<dbReference type="EMBL" id="JAVDRL010000005">
    <property type="protein sequence ID" value="MDR6531140.1"/>
    <property type="molecule type" value="Genomic_DNA"/>
</dbReference>
<dbReference type="InterPro" id="IPR036388">
    <property type="entry name" value="WH-like_DNA-bd_sf"/>
</dbReference>
<dbReference type="RefSeq" id="WP_310030964.1">
    <property type="nucleotide sequence ID" value="NZ_JAVDRL010000005.1"/>
</dbReference>
<feature type="domain" description="HTH luxR-type" evidence="5">
    <location>
        <begin position="158"/>
        <end position="223"/>
    </location>
</feature>
<sequence>MTEPLPLARDERGFAGLSAKVQAEAKPLVIMVDDDEAVRLSICELLESVGIDSAAFGSTRELLEADVLHRPGCMILDVRMPGLSGLDFQSQLAAQGIPTSIIFLTGHGDIPMTVQAMKAGAIEFLTKPARDQTLLDAVNRAIAADQAKRGDAQTARENATLYQSLTPRERQVMRSVVQGALNKQIAYELGITEVTVKLHRSSLMKKMRTPFVTHLVRAWQSLPAPLRDELPV</sequence>
<evidence type="ECO:0000259" key="5">
    <source>
        <dbReference type="PROSITE" id="PS50043"/>
    </source>
</evidence>
<proteinExistence type="predicted"/>
<dbReference type="CDD" id="cd17537">
    <property type="entry name" value="REC_FixJ"/>
    <property type="match status" value="1"/>
</dbReference>
<dbReference type="PROSITE" id="PS50043">
    <property type="entry name" value="HTH_LUXR_2"/>
    <property type="match status" value="1"/>
</dbReference>
<evidence type="ECO:0000259" key="6">
    <source>
        <dbReference type="PROSITE" id="PS50110"/>
    </source>
</evidence>
<dbReference type="PANTHER" id="PTHR44688">
    <property type="entry name" value="DNA-BINDING TRANSCRIPTIONAL ACTIVATOR DEVR_DOSR"/>
    <property type="match status" value="1"/>
</dbReference>
<dbReference type="Gene3D" id="1.10.10.10">
    <property type="entry name" value="Winged helix-like DNA-binding domain superfamily/Winged helix DNA-binding domain"/>
    <property type="match status" value="1"/>
</dbReference>
<evidence type="ECO:0000256" key="3">
    <source>
        <dbReference type="ARBA" id="ARBA00023163"/>
    </source>
</evidence>
<dbReference type="SMART" id="SM00448">
    <property type="entry name" value="REC"/>
    <property type="match status" value="1"/>
</dbReference>
<dbReference type="InterPro" id="IPR011006">
    <property type="entry name" value="CheY-like_superfamily"/>
</dbReference>
<feature type="domain" description="Response regulatory" evidence="6">
    <location>
        <begin position="28"/>
        <end position="142"/>
    </location>
</feature>